<sequence>MYLVTDTISLKLLRATVTGVLDSYDHSIDFNVNDDYVIIYGPNGVGKTKTLEIIHALCRIDGRALSGLPFEYAEVLCSEGFRIAAENGRGSEKGLVFRLYRDAELLRAWEYEDSEGIDWLVENTSWRPLDNGLWEDRRDGEIVAYGDLEMQFGSELSGTDASQLPEEMQDFKERIPVYLIETQRLRTVSFANRRLRKSVNLSRLRRAAANPSRINAQADVMRTLINQAQTEHSRITQQLDRTFPNRVLEASPGKPELVDEVIREKYDRQNEFRSRLGRVVSVPLENELSLPQKSLVGWQLRLLDLYLSDADQKLAPFEGLLRRIELLEEIINHRLLRKRVQVNAADGLVVLDQTNERLIALDALSSGEQHETILMFDLLFTVPEGALVLIDEPEISLHVGWQVAFMPDIRRIASIRGLRFIVATHSPQIINGEWDKAVRLGPPESEF</sequence>
<keyword evidence="3" id="KW-1185">Reference proteome</keyword>
<evidence type="ECO:0000313" key="3">
    <source>
        <dbReference type="Proteomes" id="UP001206895"/>
    </source>
</evidence>
<reference evidence="2 3" key="1">
    <citation type="submission" date="2022-06" db="EMBL/GenBank/DDBJ databases">
        <title>Genomic Encyclopedia of Archaeal and Bacterial Type Strains, Phase II (KMG-II): from individual species to whole genera.</title>
        <authorList>
            <person name="Goeker M."/>
        </authorList>
    </citation>
    <scope>NUCLEOTIDE SEQUENCE [LARGE SCALE GENOMIC DNA]</scope>
    <source>
        <strain evidence="2 3">DSM 44693</strain>
    </source>
</reference>
<gene>
    <name evidence="2" type="ORF">LX13_002438</name>
</gene>
<keyword evidence="2" id="KW-0547">Nucleotide-binding</keyword>
<dbReference type="Gene3D" id="3.40.50.300">
    <property type="entry name" value="P-loop containing nucleotide triphosphate hydrolases"/>
    <property type="match status" value="1"/>
</dbReference>
<protein>
    <submittedName>
        <fullName evidence="2">ATP-binding protein involved in virulence</fullName>
    </submittedName>
</protein>
<evidence type="ECO:0000313" key="2">
    <source>
        <dbReference type="EMBL" id="MCP2176619.1"/>
    </source>
</evidence>
<dbReference type="Proteomes" id="UP001206895">
    <property type="component" value="Unassembled WGS sequence"/>
</dbReference>
<evidence type="ECO:0000259" key="1">
    <source>
        <dbReference type="Pfam" id="PF13304"/>
    </source>
</evidence>
<dbReference type="InterPro" id="IPR027417">
    <property type="entry name" value="P-loop_NTPase"/>
</dbReference>
<feature type="domain" description="ATPase AAA-type core" evidence="1">
    <location>
        <begin position="38"/>
        <end position="431"/>
    </location>
</feature>
<proteinExistence type="predicted"/>
<dbReference type="InterPro" id="IPR003959">
    <property type="entry name" value="ATPase_AAA_core"/>
</dbReference>
<dbReference type="GO" id="GO:0005524">
    <property type="term" value="F:ATP binding"/>
    <property type="evidence" value="ECO:0007669"/>
    <property type="project" value="UniProtKB-KW"/>
</dbReference>
<dbReference type="Pfam" id="PF13304">
    <property type="entry name" value="AAA_21"/>
    <property type="match status" value="1"/>
</dbReference>
<dbReference type="InterPro" id="IPR051396">
    <property type="entry name" value="Bact_Antivir_Def_Nuclease"/>
</dbReference>
<organism evidence="2 3">
    <name type="scientific">Williamsia maris</name>
    <dbReference type="NCBI Taxonomy" id="72806"/>
    <lineage>
        <taxon>Bacteria</taxon>
        <taxon>Bacillati</taxon>
        <taxon>Actinomycetota</taxon>
        <taxon>Actinomycetes</taxon>
        <taxon>Mycobacteriales</taxon>
        <taxon>Nocardiaceae</taxon>
        <taxon>Williamsia</taxon>
    </lineage>
</organism>
<dbReference type="EMBL" id="JAMTCJ010000002">
    <property type="protein sequence ID" value="MCP2176619.1"/>
    <property type="molecule type" value="Genomic_DNA"/>
</dbReference>
<dbReference type="SUPFAM" id="SSF52540">
    <property type="entry name" value="P-loop containing nucleoside triphosphate hydrolases"/>
    <property type="match status" value="1"/>
</dbReference>
<dbReference type="PANTHER" id="PTHR43581">
    <property type="entry name" value="ATP/GTP PHOSPHATASE"/>
    <property type="match status" value="1"/>
</dbReference>
<keyword evidence="2" id="KW-0067">ATP-binding</keyword>
<name>A0ABT1HEM6_9NOCA</name>
<accession>A0ABT1HEM6</accession>
<dbReference type="PANTHER" id="PTHR43581:SF2">
    <property type="entry name" value="EXCINUCLEASE ATPASE SUBUNIT"/>
    <property type="match status" value="1"/>
</dbReference>
<comment type="caution">
    <text evidence="2">The sequence shown here is derived from an EMBL/GenBank/DDBJ whole genome shotgun (WGS) entry which is preliminary data.</text>
</comment>